<dbReference type="STRING" id="861298.SAMN04488136_105126"/>
<accession>A0A1G7YH00</accession>
<name>A0A1G7YH00_9VIBR</name>
<dbReference type="InterPro" id="IPR002725">
    <property type="entry name" value="YgjP-like_metallopeptidase"/>
</dbReference>
<dbReference type="PANTHER" id="PTHR30399">
    <property type="entry name" value="UNCHARACTERIZED PROTEIN YGJP"/>
    <property type="match status" value="1"/>
</dbReference>
<dbReference type="OrthoDB" id="9000630at2"/>
<dbReference type="InterPro" id="IPR053136">
    <property type="entry name" value="UTP_pyrophosphatase-like"/>
</dbReference>
<dbReference type="Pfam" id="PF01863">
    <property type="entry name" value="YgjP-like"/>
    <property type="match status" value="1"/>
</dbReference>
<protein>
    <recommendedName>
        <fullName evidence="1">YgjP-like metallopeptidase domain-containing protein</fullName>
    </recommendedName>
</protein>
<dbReference type="Gene3D" id="3.30.2010.10">
    <property type="entry name" value="Metalloproteases ('zincins'), catalytic domain"/>
    <property type="match status" value="1"/>
</dbReference>
<dbReference type="EMBL" id="FNDD01000005">
    <property type="protein sequence ID" value="SDG95791.1"/>
    <property type="molecule type" value="Genomic_DNA"/>
</dbReference>
<evidence type="ECO:0000313" key="2">
    <source>
        <dbReference type="EMBL" id="SDG95791.1"/>
    </source>
</evidence>
<keyword evidence="3" id="KW-1185">Reference proteome</keyword>
<evidence type="ECO:0000259" key="1">
    <source>
        <dbReference type="Pfam" id="PF01863"/>
    </source>
</evidence>
<organism evidence="2 3">
    <name type="scientific">Vibrio xiamenensis</name>
    <dbReference type="NCBI Taxonomy" id="861298"/>
    <lineage>
        <taxon>Bacteria</taxon>
        <taxon>Pseudomonadati</taxon>
        <taxon>Pseudomonadota</taxon>
        <taxon>Gammaproteobacteria</taxon>
        <taxon>Vibrionales</taxon>
        <taxon>Vibrionaceae</taxon>
        <taxon>Vibrio</taxon>
    </lineage>
</organism>
<dbReference type="AlphaFoldDB" id="A0A1G7YH00"/>
<dbReference type="Proteomes" id="UP000198854">
    <property type="component" value="Unassembled WGS sequence"/>
</dbReference>
<gene>
    <name evidence="2" type="ORF">SAMN04488136_105126</name>
</gene>
<reference evidence="2 3" key="1">
    <citation type="submission" date="2016-10" db="EMBL/GenBank/DDBJ databases">
        <authorList>
            <person name="de Groot N.N."/>
        </authorList>
    </citation>
    <scope>NUCLEOTIDE SEQUENCE [LARGE SCALE GENOMIC DNA]</scope>
    <source>
        <strain evidence="2 3">CGMCC 1.10228</strain>
    </source>
</reference>
<sequence>MARANQVHLAAIYFYSETGNAVHPALKYIQGYPEEIISQVAKLIENDKLSQWFERKYPDNHEIQSEKALFEYTMALKNRYMKKSSPLSKAIYDNKIHLIHNALGLHTYASKVHGNKIKTKNEIRIASVFKQAPEPLLRMLVVHELAHIKEKQHDKAFYQLCCHMLPDYHQLELDARLFLIHHELSAGK</sequence>
<feature type="domain" description="YgjP-like metallopeptidase" evidence="1">
    <location>
        <begin position="113"/>
        <end position="171"/>
    </location>
</feature>
<proteinExistence type="predicted"/>
<evidence type="ECO:0000313" key="3">
    <source>
        <dbReference type="Proteomes" id="UP000198854"/>
    </source>
</evidence>
<dbReference type="CDD" id="cd07344">
    <property type="entry name" value="M48_yhfN_like"/>
    <property type="match status" value="1"/>
</dbReference>
<dbReference type="PANTHER" id="PTHR30399:SF1">
    <property type="entry name" value="UTP PYROPHOSPHATASE"/>
    <property type="match status" value="1"/>
</dbReference>